<reference evidence="2 3" key="1">
    <citation type="submission" date="2018-05" db="EMBL/GenBank/DDBJ databases">
        <authorList>
            <person name="Zhang Y.-J."/>
        </authorList>
    </citation>
    <scope>NUCLEOTIDE SEQUENCE [LARGE SCALE GENOMIC DNA]</scope>
    <source>
        <strain evidence="2 3">CY04</strain>
    </source>
</reference>
<proteinExistence type="predicted"/>
<dbReference type="Proteomes" id="UP001429564">
    <property type="component" value="Unassembled WGS sequence"/>
</dbReference>
<accession>A0ABX0WEX6</accession>
<evidence type="ECO:0000259" key="1">
    <source>
        <dbReference type="Pfam" id="PF13737"/>
    </source>
</evidence>
<dbReference type="EMBL" id="QHLQ01000037">
    <property type="protein sequence ID" value="NIZ63349.1"/>
    <property type="molecule type" value="Genomic_DNA"/>
</dbReference>
<protein>
    <submittedName>
        <fullName evidence="2">IS5/IS1182 family transposase</fullName>
    </submittedName>
</protein>
<evidence type="ECO:0000313" key="2">
    <source>
        <dbReference type="EMBL" id="NIZ63349.1"/>
    </source>
</evidence>
<sequence>MSRWTPTTYKTRNWSDYNLALKQRGSLSIWFDAEMAWDATPSGRRGRQQSYNDAAIQACLTIKVLFGLPLRQTTGF</sequence>
<feature type="domain" description="Transposase DDE" evidence="1">
    <location>
        <begin position="22"/>
        <end position="76"/>
    </location>
</feature>
<gene>
    <name evidence="2" type="ORF">DL239_20485</name>
</gene>
<name>A0ABX0WEX6_9RHOB</name>
<dbReference type="RefSeq" id="WP_206188570.1">
    <property type="nucleotide sequence ID" value="NZ_QHLQ01000037.1"/>
</dbReference>
<dbReference type="Pfam" id="PF13737">
    <property type="entry name" value="DDE_Tnp_1_5"/>
    <property type="match status" value="1"/>
</dbReference>
<organism evidence="2 3">
    <name type="scientific">Parasedimentitalea denitrificans</name>
    <dbReference type="NCBI Taxonomy" id="2211118"/>
    <lineage>
        <taxon>Bacteria</taxon>
        <taxon>Pseudomonadati</taxon>
        <taxon>Pseudomonadota</taxon>
        <taxon>Alphaproteobacteria</taxon>
        <taxon>Rhodobacterales</taxon>
        <taxon>Paracoccaceae</taxon>
        <taxon>Parasedimentitalea</taxon>
    </lineage>
</organism>
<evidence type="ECO:0000313" key="3">
    <source>
        <dbReference type="Proteomes" id="UP001429564"/>
    </source>
</evidence>
<keyword evidence="3" id="KW-1185">Reference proteome</keyword>
<comment type="caution">
    <text evidence="2">The sequence shown here is derived from an EMBL/GenBank/DDBJ whole genome shotgun (WGS) entry which is preliminary data.</text>
</comment>
<feature type="non-terminal residue" evidence="2">
    <location>
        <position position="76"/>
    </location>
</feature>
<dbReference type="InterPro" id="IPR025668">
    <property type="entry name" value="Tnp_DDE_dom"/>
</dbReference>